<comment type="catalytic activity">
    <reaction evidence="4">
        <text>(S)-ureidoglycolate = urea + glyoxylate</text>
        <dbReference type="Rhea" id="RHEA:11304"/>
        <dbReference type="ChEBI" id="CHEBI:16199"/>
        <dbReference type="ChEBI" id="CHEBI:36655"/>
        <dbReference type="ChEBI" id="CHEBI:57296"/>
        <dbReference type="EC" id="4.3.2.3"/>
    </reaction>
</comment>
<accession>A0A1L3FI88</accession>
<proteinExistence type="predicted"/>
<organism evidence="5 6">
    <name type="scientific">Bradyrhizobium japonicum</name>
    <dbReference type="NCBI Taxonomy" id="375"/>
    <lineage>
        <taxon>Bacteria</taxon>
        <taxon>Pseudomonadati</taxon>
        <taxon>Pseudomonadota</taxon>
        <taxon>Alphaproteobacteria</taxon>
        <taxon>Hyphomicrobiales</taxon>
        <taxon>Nitrobacteraceae</taxon>
        <taxon>Bradyrhizobium</taxon>
    </lineage>
</organism>
<evidence type="ECO:0000256" key="3">
    <source>
        <dbReference type="ARBA" id="ARBA00023239"/>
    </source>
</evidence>
<evidence type="ECO:0000313" key="5">
    <source>
        <dbReference type="EMBL" id="APG13025.1"/>
    </source>
</evidence>
<comment type="subunit">
    <text evidence="1">Homodimer.</text>
</comment>
<dbReference type="AlphaFoldDB" id="A0A1L3FI88"/>
<dbReference type="SUPFAM" id="SSF51182">
    <property type="entry name" value="RmlC-like cupins"/>
    <property type="match status" value="1"/>
</dbReference>
<protein>
    <submittedName>
        <fullName evidence="5">Ureidoglycolate hydrolase</fullName>
    </submittedName>
</protein>
<evidence type="ECO:0000256" key="2">
    <source>
        <dbReference type="ARBA" id="ARBA00022631"/>
    </source>
</evidence>
<evidence type="ECO:0000256" key="4">
    <source>
        <dbReference type="ARBA" id="ARBA00047684"/>
    </source>
</evidence>
<dbReference type="RefSeq" id="WP_071917560.1">
    <property type="nucleotide sequence ID" value="NZ_CP017637.1"/>
</dbReference>
<name>A0A1L3FI88_BRAJP</name>
<dbReference type="PIRSF" id="PIRSF017306">
    <property type="entry name" value="Ureidogly_hydro"/>
    <property type="match status" value="1"/>
</dbReference>
<dbReference type="NCBIfam" id="NF009932">
    <property type="entry name" value="PRK13395.1"/>
    <property type="match status" value="1"/>
</dbReference>
<gene>
    <name evidence="5" type="ORF">BKD09_32245</name>
</gene>
<dbReference type="EMBL" id="CP017637">
    <property type="protein sequence ID" value="APG13025.1"/>
    <property type="molecule type" value="Genomic_DNA"/>
</dbReference>
<keyword evidence="3" id="KW-0456">Lyase</keyword>
<dbReference type="PANTHER" id="PTHR21221">
    <property type="entry name" value="UREIDOGLYCOLATE HYDROLASE"/>
    <property type="match status" value="1"/>
</dbReference>
<dbReference type="GO" id="GO:0000256">
    <property type="term" value="P:allantoin catabolic process"/>
    <property type="evidence" value="ECO:0007669"/>
    <property type="project" value="InterPro"/>
</dbReference>
<reference evidence="5 6" key="1">
    <citation type="submission" date="2016-11" db="EMBL/GenBank/DDBJ databases">
        <title>Complete Genome Sequence of Bradyrhizobium sp. strain J5, an isolated from soybean nodule in Hokkaido.</title>
        <authorList>
            <person name="Kanehara K."/>
        </authorList>
    </citation>
    <scope>NUCLEOTIDE SEQUENCE [LARGE SCALE GENOMIC DNA]</scope>
    <source>
        <strain evidence="5 6">J5</strain>
    </source>
</reference>
<dbReference type="Proteomes" id="UP000181962">
    <property type="component" value="Chromosome"/>
</dbReference>
<dbReference type="InterPro" id="IPR024060">
    <property type="entry name" value="Ureidoglycolate_lyase_dom_sf"/>
</dbReference>
<sequence>MLTLSIEPLTRKAFAPFGDVVDTDGLAPRLINEGYARRFNDLATIDVTAEGGQINISWFVASTRPAPIAIRLMERHPLGSQLFMPLNRKDWLIVVCTDPHIASTYRAFAATGHQGVNYARNCWHHPLLVLEDSSPFFVVDRKGGGDNLEEYWLEETMQLDLATDSILGK</sequence>
<keyword evidence="5" id="KW-0378">Hydrolase</keyword>
<dbReference type="InterPro" id="IPR047233">
    <property type="entry name" value="UAH_cupin"/>
</dbReference>
<dbReference type="CDD" id="cd20298">
    <property type="entry name" value="cupin_UAH"/>
    <property type="match status" value="1"/>
</dbReference>
<dbReference type="OrthoDB" id="9804602at2"/>
<evidence type="ECO:0000313" key="6">
    <source>
        <dbReference type="Proteomes" id="UP000181962"/>
    </source>
</evidence>
<evidence type="ECO:0000256" key="1">
    <source>
        <dbReference type="ARBA" id="ARBA00011738"/>
    </source>
</evidence>
<dbReference type="Pfam" id="PF04115">
    <property type="entry name" value="Ureidogly_lyase"/>
    <property type="match status" value="1"/>
</dbReference>
<dbReference type="PANTHER" id="PTHR21221:SF1">
    <property type="entry name" value="UREIDOGLYCOLATE LYASE"/>
    <property type="match status" value="1"/>
</dbReference>
<dbReference type="Gene3D" id="2.60.120.480">
    <property type="entry name" value="Ureidoglycolate hydrolase"/>
    <property type="match status" value="1"/>
</dbReference>
<dbReference type="GO" id="GO:0006144">
    <property type="term" value="P:purine nucleobase metabolic process"/>
    <property type="evidence" value="ECO:0007669"/>
    <property type="project" value="UniProtKB-KW"/>
</dbReference>
<dbReference type="GO" id="GO:0050385">
    <property type="term" value="F:ureidoglycolate lyase activity"/>
    <property type="evidence" value="ECO:0007669"/>
    <property type="project" value="UniProtKB-EC"/>
</dbReference>
<keyword evidence="2" id="KW-0659">Purine metabolism</keyword>
<dbReference type="InterPro" id="IPR007247">
    <property type="entry name" value="Ureidogly_lyase"/>
</dbReference>
<dbReference type="InterPro" id="IPR011051">
    <property type="entry name" value="RmlC_Cupin_sf"/>
</dbReference>
<dbReference type="GO" id="GO:0004848">
    <property type="term" value="F:ureidoglycolate hydrolase activity"/>
    <property type="evidence" value="ECO:0007669"/>
    <property type="project" value="InterPro"/>
</dbReference>